<dbReference type="PANTHER" id="PTHR21505">
    <property type="entry name" value="MADF DOMAIN-CONTAINING PROTEIN-RELATED"/>
    <property type="match status" value="1"/>
</dbReference>
<dbReference type="PROSITE" id="PS51029">
    <property type="entry name" value="MADF"/>
    <property type="match status" value="1"/>
</dbReference>
<proteinExistence type="predicted"/>
<dbReference type="PANTHER" id="PTHR21505:SF12">
    <property type="entry name" value="MADF DOMAIN-CONTAINING PROTEIN-RELATED"/>
    <property type="match status" value="1"/>
</dbReference>
<evidence type="ECO:0000259" key="1">
    <source>
        <dbReference type="PROSITE" id="PS51029"/>
    </source>
</evidence>
<dbReference type="OrthoDB" id="8775784at2759"/>
<protein>
    <submittedName>
        <fullName evidence="3">Uncharacterized protein LOC111600108</fullName>
    </submittedName>
</protein>
<dbReference type="GeneID" id="111600108"/>
<evidence type="ECO:0000313" key="2">
    <source>
        <dbReference type="Proteomes" id="UP000504633"/>
    </source>
</evidence>
<accession>A0A6J1LUQ6</accession>
<gene>
    <name evidence="3" type="primary">LOC111600108</name>
</gene>
<dbReference type="SMART" id="SM00595">
    <property type="entry name" value="MADF"/>
    <property type="match status" value="1"/>
</dbReference>
<dbReference type="InterPro" id="IPR006578">
    <property type="entry name" value="MADF-dom"/>
</dbReference>
<name>A0A6J1LUQ6_DROHY</name>
<organism evidence="2 3">
    <name type="scientific">Drosophila hydei</name>
    <name type="common">Fruit fly</name>
    <dbReference type="NCBI Taxonomy" id="7224"/>
    <lineage>
        <taxon>Eukaryota</taxon>
        <taxon>Metazoa</taxon>
        <taxon>Ecdysozoa</taxon>
        <taxon>Arthropoda</taxon>
        <taxon>Hexapoda</taxon>
        <taxon>Insecta</taxon>
        <taxon>Pterygota</taxon>
        <taxon>Neoptera</taxon>
        <taxon>Endopterygota</taxon>
        <taxon>Diptera</taxon>
        <taxon>Brachycera</taxon>
        <taxon>Muscomorpha</taxon>
        <taxon>Ephydroidea</taxon>
        <taxon>Drosophilidae</taxon>
        <taxon>Drosophila</taxon>
    </lineage>
</organism>
<dbReference type="AlphaFoldDB" id="A0A6J1LUQ6"/>
<dbReference type="Pfam" id="PF10545">
    <property type="entry name" value="MADF_DNA_bdg"/>
    <property type="match status" value="1"/>
</dbReference>
<dbReference type="RefSeq" id="XP_023171838.2">
    <property type="nucleotide sequence ID" value="XM_023316070.2"/>
</dbReference>
<keyword evidence="2" id="KW-1185">Reference proteome</keyword>
<dbReference type="OMA" id="EKTCRWE"/>
<sequence length="266" mass="31342">MALSSTTVKQRGRQRRKPTIWTREKIYKLIELYRASDCLWNHYSELYKNKDCRNKAIDRICKTLEITKIDYGKKVHNLRNQFNSELKKYERRLEKMGDKKTLSPKTCRWEHFETLMFLRPIIEPRPGYQPQSKKTVNSIKISYCNENTKQETAKSPTEENIELPILSVEQTNNRVSKELEPCEVQPNSASTHCTNFSPISTHVEKQTCMETLGPGVRDQWDAFGELIANEFRNLNSMISRKKLKRRIMQIMLEVGEEDDKKYTTVN</sequence>
<dbReference type="Proteomes" id="UP000504633">
    <property type="component" value="Unplaced"/>
</dbReference>
<feature type="domain" description="MADF" evidence="1">
    <location>
        <begin position="28"/>
        <end position="123"/>
    </location>
</feature>
<reference evidence="3" key="1">
    <citation type="submission" date="2025-08" db="UniProtKB">
        <authorList>
            <consortium name="RefSeq"/>
        </authorList>
    </citation>
    <scope>IDENTIFICATION</scope>
    <source>
        <strain evidence="3">15085-1641.00</strain>
        <tissue evidence="3">Whole body</tissue>
    </source>
</reference>
<evidence type="ECO:0000313" key="3">
    <source>
        <dbReference type="RefSeq" id="XP_023171838.2"/>
    </source>
</evidence>
<dbReference type="KEGG" id="dhe:111600108"/>